<feature type="region of interest" description="Disordered" evidence="1">
    <location>
        <begin position="199"/>
        <end position="245"/>
    </location>
</feature>
<protein>
    <recommendedName>
        <fullName evidence="5">ABC transporter permease</fullName>
    </recommendedName>
</protein>
<keyword evidence="2" id="KW-0812">Transmembrane</keyword>
<feature type="transmembrane region" description="Helical" evidence="2">
    <location>
        <begin position="451"/>
        <end position="470"/>
    </location>
</feature>
<evidence type="ECO:0000313" key="3">
    <source>
        <dbReference type="EMBL" id="GAA3000659.1"/>
    </source>
</evidence>
<evidence type="ECO:0008006" key="5">
    <source>
        <dbReference type="Google" id="ProtNLM"/>
    </source>
</evidence>
<dbReference type="RefSeq" id="WP_344892111.1">
    <property type="nucleotide sequence ID" value="NZ_BAAAWD010000006.1"/>
</dbReference>
<feature type="transmembrane region" description="Helical" evidence="2">
    <location>
        <begin position="391"/>
        <end position="410"/>
    </location>
</feature>
<keyword evidence="4" id="KW-1185">Reference proteome</keyword>
<accession>A0ABP6KFM8</accession>
<keyword evidence="2" id="KW-0472">Membrane</keyword>
<dbReference type="EMBL" id="BAAAWD010000006">
    <property type="protein sequence ID" value="GAA3000659.1"/>
    <property type="molecule type" value="Genomic_DNA"/>
</dbReference>
<proteinExistence type="predicted"/>
<evidence type="ECO:0000313" key="4">
    <source>
        <dbReference type="Proteomes" id="UP001499930"/>
    </source>
</evidence>
<name>A0ABP6KFM8_9ACTN</name>
<evidence type="ECO:0000256" key="1">
    <source>
        <dbReference type="SAM" id="MobiDB-lite"/>
    </source>
</evidence>
<sequence length="526" mass="54686">MEHPSGPVLAWSGHPATVVATVVLPVNDHVLKALWPGLLTGKLSDVAGLLVAPPVLTLALVLMSMPVLALLRAGSLLPALTRVAAPVATVVTGAGFTAVKVTQEGAEFASRVWSTVAIPSRMLADPTDLLALPALGAAWLIWRRCGEDRPVRRFRALVVVPVALVGVTATSPVPPPVAVDGVFARDGIITVTVDNGTELSSRDGGHSWTVSPARGSGSGEPVPSATPHPGSTVPAPSPRPGTATRACLPDDPLHCYRVDPPRLAVHETLDGGDGWNTVWAISEGRQDALRRKAEEDPRVGWRGSTAIAVQPVPGGHVVVAANGHDGIALRDTRGNWRRLGLSDGGFSPEAAPSLTAPRVDLRAERQTGVLAGLLCFMVGVTMARRHGQGPAGVPAYVLVSVTYLITFPGGDSPNDLFPMSLFLLFGGALLLVPAVISMIATAVRARMPVSAWLALTAIACVTPFSIWMIFSGWESGLIDRYPVAGFLGWVVAGLGMAASVLVGRAARRTAGTAGERARTPPRAGSS</sequence>
<feature type="transmembrane region" description="Helical" evidence="2">
    <location>
        <begin position="46"/>
        <end position="71"/>
    </location>
</feature>
<gene>
    <name evidence="3" type="ORF">GCM10017559_22000</name>
</gene>
<organism evidence="3 4">
    <name type="scientific">Streptosporangium longisporum</name>
    <dbReference type="NCBI Taxonomy" id="46187"/>
    <lineage>
        <taxon>Bacteria</taxon>
        <taxon>Bacillati</taxon>
        <taxon>Actinomycetota</taxon>
        <taxon>Actinomycetes</taxon>
        <taxon>Streptosporangiales</taxon>
        <taxon>Streptosporangiaceae</taxon>
        <taxon>Streptosporangium</taxon>
    </lineage>
</organism>
<evidence type="ECO:0000256" key="2">
    <source>
        <dbReference type="SAM" id="Phobius"/>
    </source>
</evidence>
<feature type="transmembrane region" description="Helical" evidence="2">
    <location>
        <begin position="416"/>
        <end position="439"/>
    </location>
</feature>
<keyword evidence="2" id="KW-1133">Transmembrane helix</keyword>
<feature type="transmembrane region" description="Helical" evidence="2">
    <location>
        <begin position="482"/>
        <end position="502"/>
    </location>
</feature>
<comment type="caution">
    <text evidence="3">The sequence shown here is derived from an EMBL/GenBank/DDBJ whole genome shotgun (WGS) entry which is preliminary data.</text>
</comment>
<dbReference type="Proteomes" id="UP001499930">
    <property type="component" value="Unassembled WGS sequence"/>
</dbReference>
<reference evidence="4" key="1">
    <citation type="journal article" date="2019" name="Int. J. Syst. Evol. Microbiol.">
        <title>The Global Catalogue of Microorganisms (GCM) 10K type strain sequencing project: providing services to taxonomists for standard genome sequencing and annotation.</title>
        <authorList>
            <consortium name="The Broad Institute Genomics Platform"/>
            <consortium name="The Broad Institute Genome Sequencing Center for Infectious Disease"/>
            <person name="Wu L."/>
            <person name="Ma J."/>
        </authorList>
    </citation>
    <scope>NUCLEOTIDE SEQUENCE [LARGE SCALE GENOMIC DNA]</scope>
    <source>
        <strain evidence="4">JCM 3106</strain>
    </source>
</reference>
<dbReference type="SUPFAM" id="SSF110296">
    <property type="entry name" value="Oligoxyloglucan reducing end-specific cellobiohydrolase"/>
    <property type="match status" value="1"/>
</dbReference>